<evidence type="ECO:0000256" key="1">
    <source>
        <dbReference type="ARBA" id="ARBA00004613"/>
    </source>
</evidence>
<dbReference type="PANTHER" id="PTHR21388">
    <property type="entry name" value="BETA-DEFENSIN-RELATED"/>
    <property type="match status" value="1"/>
</dbReference>
<name>A0AA40I285_CNENI</name>
<feature type="signal peptide" evidence="13">
    <location>
        <begin position="1"/>
        <end position="23"/>
    </location>
</feature>
<comment type="subcellular location">
    <subcellularLocation>
        <location evidence="1">Secreted</location>
    </subcellularLocation>
</comment>
<keyword evidence="7" id="KW-0044">Antibiotic</keyword>
<reference evidence="15" key="1">
    <citation type="submission" date="2023-06" db="EMBL/GenBank/DDBJ databases">
        <title>Reference genome for the Northern bat (Eptesicus nilssonii), a most northern bat species.</title>
        <authorList>
            <person name="Laine V.N."/>
            <person name="Pulliainen A.T."/>
            <person name="Lilley T.M."/>
        </authorList>
    </citation>
    <scope>NUCLEOTIDE SEQUENCE</scope>
    <source>
        <strain evidence="15">BLF_Eptnil</strain>
        <tissue evidence="15">Kidney</tissue>
    </source>
</reference>
<dbReference type="SUPFAM" id="SSF57392">
    <property type="entry name" value="Defensin-like"/>
    <property type="match status" value="1"/>
</dbReference>
<keyword evidence="3" id="KW-0964">Secreted</keyword>
<evidence type="ECO:0000256" key="9">
    <source>
        <dbReference type="ARBA" id="ARBA00024380"/>
    </source>
</evidence>
<evidence type="ECO:0000256" key="5">
    <source>
        <dbReference type="ARBA" id="ARBA00022729"/>
    </source>
</evidence>
<dbReference type="GO" id="GO:0050830">
    <property type="term" value="P:defense response to Gram-positive bacterium"/>
    <property type="evidence" value="ECO:0007669"/>
    <property type="project" value="TreeGrafter"/>
</dbReference>
<dbReference type="EMBL" id="JAULJE010000006">
    <property type="protein sequence ID" value="KAK1341696.1"/>
    <property type="molecule type" value="Genomic_DNA"/>
</dbReference>
<dbReference type="Proteomes" id="UP001177744">
    <property type="component" value="Unassembled WGS sequence"/>
</dbReference>
<protein>
    <recommendedName>
        <fullName evidence="11">Beta-defensin 1</fullName>
    </recommendedName>
    <alternativeName>
        <fullName evidence="12">Defensin, beta 1</fullName>
    </alternativeName>
</protein>
<dbReference type="GO" id="GO:0031731">
    <property type="term" value="F:CCR6 chemokine receptor binding"/>
    <property type="evidence" value="ECO:0007669"/>
    <property type="project" value="TreeGrafter"/>
</dbReference>
<evidence type="ECO:0000256" key="13">
    <source>
        <dbReference type="SAM" id="SignalP"/>
    </source>
</evidence>
<accession>A0AA40I285</accession>
<evidence type="ECO:0000256" key="6">
    <source>
        <dbReference type="ARBA" id="ARBA00022940"/>
    </source>
</evidence>
<dbReference type="InterPro" id="IPR001855">
    <property type="entry name" value="Defensin_beta-like"/>
</dbReference>
<evidence type="ECO:0000313" key="15">
    <source>
        <dbReference type="EMBL" id="KAK1341696.1"/>
    </source>
</evidence>
<evidence type="ECO:0000256" key="4">
    <source>
        <dbReference type="ARBA" id="ARBA00022529"/>
    </source>
</evidence>
<keyword evidence="5 13" id="KW-0732">Signal</keyword>
<evidence type="ECO:0000256" key="12">
    <source>
        <dbReference type="ARBA" id="ARBA00041630"/>
    </source>
</evidence>
<comment type="caution">
    <text evidence="15">The sequence shown here is derived from an EMBL/GenBank/DDBJ whole genome shotgun (WGS) entry which is preliminary data.</text>
</comment>
<organism evidence="15 16">
    <name type="scientific">Cnephaeus nilssonii</name>
    <name type="common">Northern bat</name>
    <name type="synonym">Eptesicus nilssonii</name>
    <dbReference type="NCBI Taxonomy" id="3371016"/>
    <lineage>
        <taxon>Eukaryota</taxon>
        <taxon>Metazoa</taxon>
        <taxon>Chordata</taxon>
        <taxon>Craniata</taxon>
        <taxon>Vertebrata</taxon>
        <taxon>Euteleostomi</taxon>
        <taxon>Mammalia</taxon>
        <taxon>Eutheria</taxon>
        <taxon>Laurasiatheria</taxon>
        <taxon>Chiroptera</taxon>
        <taxon>Yangochiroptera</taxon>
        <taxon>Vespertilionidae</taxon>
        <taxon>Cnephaeus</taxon>
    </lineage>
</organism>
<comment type="similarity">
    <text evidence="2">Belongs to the beta-defensin family.</text>
</comment>
<feature type="domain" description="Beta-defensin-like" evidence="14">
    <location>
        <begin position="114"/>
        <end position="146"/>
    </location>
</feature>
<evidence type="ECO:0000256" key="11">
    <source>
        <dbReference type="ARBA" id="ARBA00040807"/>
    </source>
</evidence>
<dbReference type="GO" id="GO:0050829">
    <property type="term" value="P:defense response to Gram-negative bacterium"/>
    <property type="evidence" value="ECO:0007669"/>
    <property type="project" value="TreeGrafter"/>
</dbReference>
<dbReference type="GO" id="GO:0002227">
    <property type="term" value="P:innate immune response in mucosa"/>
    <property type="evidence" value="ECO:0007669"/>
    <property type="project" value="TreeGrafter"/>
</dbReference>
<feature type="chain" id="PRO_5041359569" description="Beta-defensin 1" evidence="13">
    <location>
        <begin position="24"/>
        <end position="147"/>
    </location>
</feature>
<evidence type="ECO:0000313" key="16">
    <source>
        <dbReference type="Proteomes" id="UP001177744"/>
    </source>
</evidence>
<dbReference type="PANTHER" id="PTHR21388:SF9">
    <property type="entry name" value="BETA-DEFENSIN 1"/>
    <property type="match status" value="1"/>
</dbReference>
<sequence length="147" mass="16154">MRLFHILLLPLCLLFAQVGPAAAHGGMDGCGIRVITRSELSAQREPAVSGPAAHPQLWFSLSGHQPQTEDIDLRQWAQTSGSWHRPQTKGTAFYMSSPRGAGLLASLLHRTPEYICAKKGGTCNFSPCPRYTKHLGYCYRARAKCCI</sequence>
<comment type="subunit">
    <text evidence="9">Monomer. Homodimer.</text>
</comment>
<dbReference type="GO" id="GO:0005615">
    <property type="term" value="C:extracellular space"/>
    <property type="evidence" value="ECO:0007669"/>
    <property type="project" value="TreeGrafter"/>
</dbReference>
<keyword evidence="6" id="KW-0211">Defensin</keyword>
<evidence type="ECO:0000259" key="14">
    <source>
        <dbReference type="Pfam" id="PF00711"/>
    </source>
</evidence>
<dbReference type="Pfam" id="PF00711">
    <property type="entry name" value="Defensin_beta"/>
    <property type="match status" value="1"/>
</dbReference>
<evidence type="ECO:0000256" key="10">
    <source>
        <dbReference type="ARBA" id="ARBA00037394"/>
    </source>
</evidence>
<keyword evidence="8" id="KW-1015">Disulfide bond</keyword>
<proteinExistence type="inferred from homology"/>
<dbReference type="Gene3D" id="3.10.360.10">
    <property type="entry name" value="Antimicrobial Peptide, Beta-defensin 2, Chain A"/>
    <property type="match status" value="1"/>
</dbReference>
<evidence type="ECO:0000256" key="2">
    <source>
        <dbReference type="ARBA" id="ARBA00007371"/>
    </source>
</evidence>
<dbReference type="AlphaFoldDB" id="A0AA40I285"/>
<comment type="function">
    <text evidence="10">Has bactericidal activity. May act as a ligand for C-C chemokine receptor CCR6. Positively regulates the sperm motility and bactericidal activity in a CCR6-dependent manner. Binds to CCR6 and triggers Ca2+ mobilization in the sperm which is important for its motility.</text>
</comment>
<keyword evidence="16" id="KW-1185">Reference proteome</keyword>
<gene>
    <name evidence="15" type="ORF">QTO34_016444</name>
</gene>
<evidence type="ECO:0000256" key="7">
    <source>
        <dbReference type="ARBA" id="ARBA00023022"/>
    </source>
</evidence>
<evidence type="ECO:0000256" key="3">
    <source>
        <dbReference type="ARBA" id="ARBA00022525"/>
    </source>
</evidence>
<evidence type="ECO:0000256" key="8">
    <source>
        <dbReference type="ARBA" id="ARBA00023157"/>
    </source>
</evidence>
<keyword evidence="4" id="KW-0929">Antimicrobial</keyword>